<accession>A0A229RQM6</accession>
<dbReference type="OrthoDB" id="3626037at2"/>
<protein>
    <submittedName>
        <fullName evidence="1">Uncharacterized protein</fullName>
    </submittedName>
</protein>
<keyword evidence="2" id="KW-1185">Reference proteome</keyword>
<evidence type="ECO:0000313" key="2">
    <source>
        <dbReference type="Proteomes" id="UP000215563"/>
    </source>
</evidence>
<gene>
    <name evidence="1" type="ORF">CFP75_20930</name>
</gene>
<dbReference type="AlphaFoldDB" id="A0A229RQM6"/>
<dbReference type="RefSeq" id="WP_020637536.1">
    <property type="nucleotide sequence ID" value="NZ_KB913032.1"/>
</dbReference>
<name>A0A229RQM6_AMYAL</name>
<organism evidence="1 2">
    <name type="scientific">Amycolatopsis alba DSM 44262</name>
    <dbReference type="NCBI Taxonomy" id="1125972"/>
    <lineage>
        <taxon>Bacteria</taxon>
        <taxon>Bacillati</taxon>
        <taxon>Actinomycetota</taxon>
        <taxon>Actinomycetes</taxon>
        <taxon>Pseudonocardiales</taxon>
        <taxon>Pseudonocardiaceae</taxon>
        <taxon>Amycolatopsis</taxon>
    </lineage>
</organism>
<evidence type="ECO:0000313" key="1">
    <source>
        <dbReference type="EMBL" id="OXM48704.1"/>
    </source>
</evidence>
<proteinExistence type="predicted"/>
<sequence length="236" mass="25416">MTGRTSTELLYPRKADQEVRFYADLIGADGILELLDNLKKFLLGDLRKSLALADTFASQSKLKTASERVTDTKLSLRTAWQGDGFDQFAAYADETTKALDAGQASLGALTTIVVNLATTIIDTYKNLLELLGNCASTLAQLGGKFGVVLGSAVFPPLTPVAIKDLIDGINSAFTTFWRDCNAGLTKLLTDMTALIGAGFQLRVIERNFPKIPSVGTSTVVVADPKRWRIKPDADPA</sequence>
<dbReference type="EMBL" id="NMQU01000058">
    <property type="protein sequence ID" value="OXM48704.1"/>
    <property type="molecule type" value="Genomic_DNA"/>
</dbReference>
<reference evidence="1 2" key="1">
    <citation type="submission" date="2017-07" db="EMBL/GenBank/DDBJ databases">
        <title>Amycolatopsis alba DSM 44262 Genome sequencing and assembly.</title>
        <authorList>
            <person name="Kaur N."/>
            <person name="Mayilraj S."/>
        </authorList>
    </citation>
    <scope>NUCLEOTIDE SEQUENCE [LARGE SCALE GENOMIC DNA]</scope>
    <source>
        <strain evidence="1 2">DSM 44262</strain>
    </source>
</reference>
<dbReference type="Proteomes" id="UP000215563">
    <property type="component" value="Unassembled WGS sequence"/>
</dbReference>
<comment type="caution">
    <text evidence="1">The sequence shown here is derived from an EMBL/GenBank/DDBJ whole genome shotgun (WGS) entry which is preliminary data.</text>
</comment>